<sequence>MNRLWVNWLQAFCSCMCIGHFAFSQYEVGFHVLTVECRLPSRRSDGEGELGHAQCSSRVRIATAHASVSFGGGPSSQSPRSDQSRSAPRRSVSQSTQLLCCKKVFVRECVIGEKRRECRMEEDRVVVVTKGGGGGGGRKRIMMTMAAAVVVALLLTCTESQAAWQDNIRPKVYVHLEQTVGSSCFGKKAKMMVKKEGEGVLWKGDGWRGKEGDRGEGG</sequence>
<dbReference type="AlphaFoldDB" id="A0A482WK17"/>
<organism evidence="3 4">
    <name type="scientific">Laodelphax striatellus</name>
    <name type="common">Small brown planthopper</name>
    <name type="synonym">Delphax striatella</name>
    <dbReference type="NCBI Taxonomy" id="195883"/>
    <lineage>
        <taxon>Eukaryota</taxon>
        <taxon>Metazoa</taxon>
        <taxon>Ecdysozoa</taxon>
        <taxon>Arthropoda</taxon>
        <taxon>Hexapoda</taxon>
        <taxon>Insecta</taxon>
        <taxon>Pterygota</taxon>
        <taxon>Neoptera</taxon>
        <taxon>Paraneoptera</taxon>
        <taxon>Hemiptera</taxon>
        <taxon>Auchenorrhyncha</taxon>
        <taxon>Fulgoroidea</taxon>
        <taxon>Delphacidae</taxon>
        <taxon>Criomorphinae</taxon>
        <taxon>Laodelphax</taxon>
    </lineage>
</organism>
<keyword evidence="4" id="KW-1185">Reference proteome</keyword>
<dbReference type="EMBL" id="QKKF02033246">
    <property type="protein sequence ID" value="RZF33808.1"/>
    <property type="molecule type" value="Genomic_DNA"/>
</dbReference>
<feature type="compositionally biased region" description="Low complexity" evidence="1">
    <location>
        <begin position="75"/>
        <end position="91"/>
    </location>
</feature>
<name>A0A482WK17_LAOST</name>
<reference evidence="3 4" key="1">
    <citation type="journal article" date="2017" name="Gigascience">
        <title>Genome sequence of the small brown planthopper, Laodelphax striatellus.</title>
        <authorList>
            <person name="Zhu J."/>
            <person name="Jiang F."/>
            <person name="Wang X."/>
            <person name="Yang P."/>
            <person name="Bao Y."/>
            <person name="Zhao W."/>
            <person name="Wang W."/>
            <person name="Lu H."/>
            <person name="Wang Q."/>
            <person name="Cui N."/>
            <person name="Li J."/>
            <person name="Chen X."/>
            <person name="Luo L."/>
            <person name="Yu J."/>
            <person name="Kang L."/>
            <person name="Cui F."/>
        </authorList>
    </citation>
    <scope>NUCLEOTIDE SEQUENCE [LARGE SCALE GENOMIC DNA]</scope>
    <source>
        <strain evidence="3">Lst14</strain>
    </source>
</reference>
<feature type="signal peptide" evidence="2">
    <location>
        <begin position="1"/>
        <end position="24"/>
    </location>
</feature>
<gene>
    <name evidence="3" type="ORF">LSTR_LSTR010356</name>
</gene>
<feature type="region of interest" description="Disordered" evidence="1">
    <location>
        <begin position="68"/>
        <end position="91"/>
    </location>
</feature>
<accession>A0A482WK17</accession>
<evidence type="ECO:0000256" key="2">
    <source>
        <dbReference type="SAM" id="SignalP"/>
    </source>
</evidence>
<feature type="chain" id="PRO_5019760568" evidence="2">
    <location>
        <begin position="25"/>
        <end position="218"/>
    </location>
</feature>
<comment type="caution">
    <text evidence="3">The sequence shown here is derived from an EMBL/GenBank/DDBJ whole genome shotgun (WGS) entry which is preliminary data.</text>
</comment>
<dbReference type="PROSITE" id="PS51257">
    <property type="entry name" value="PROKAR_LIPOPROTEIN"/>
    <property type="match status" value="1"/>
</dbReference>
<dbReference type="Proteomes" id="UP000291343">
    <property type="component" value="Unassembled WGS sequence"/>
</dbReference>
<evidence type="ECO:0000313" key="3">
    <source>
        <dbReference type="EMBL" id="RZF33808.1"/>
    </source>
</evidence>
<evidence type="ECO:0000313" key="4">
    <source>
        <dbReference type="Proteomes" id="UP000291343"/>
    </source>
</evidence>
<protein>
    <submittedName>
        <fullName evidence="3">Uncharacterized protein</fullName>
    </submittedName>
</protein>
<proteinExistence type="predicted"/>
<evidence type="ECO:0000256" key="1">
    <source>
        <dbReference type="SAM" id="MobiDB-lite"/>
    </source>
</evidence>
<dbReference type="InParanoid" id="A0A482WK17"/>
<keyword evidence="2" id="KW-0732">Signal</keyword>